<keyword evidence="3" id="KW-0235">DNA replication</keyword>
<dbReference type="GO" id="GO:0005663">
    <property type="term" value="C:DNA replication factor C complex"/>
    <property type="evidence" value="ECO:0007669"/>
    <property type="project" value="TreeGrafter"/>
</dbReference>
<evidence type="ECO:0000259" key="6">
    <source>
        <dbReference type="SMART" id="SM00382"/>
    </source>
</evidence>
<dbReference type="SUPFAM" id="SSF52540">
    <property type="entry name" value="P-loop containing nucleoside triphosphate hydrolases"/>
    <property type="match status" value="1"/>
</dbReference>
<dbReference type="Pfam" id="PF21960">
    <property type="entry name" value="RCF1-5-like_lid"/>
    <property type="match status" value="1"/>
</dbReference>
<dbReference type="InterPro" id="IPR003593">
    <property type="entry name" value="AAA+_ATPase"/>
</dbReference>
<evidence type="ECO:0000256" key="2">
    <source>
        <dbReference type="ARBA" id="ARBA00005378"/>
    </source>
</evidence>
<protein>
    <recommendedName>
        <fullName evidence="5">Replication factor C subunit 5</fullName>
    </recommendedName>
</protein>
<feature type="domain" description="AAA+ ATPase" evidence="6">
    <location>
        <begin position="34"/>
        <end position="188"/>
    </location>
</feature>
<dbReference type="CDD" id="cd00009">
    <property type="entry name" value="AAA"/>
    <property type="match status" value="1"/>
</dbReference>
<dbReference type="InterPro" id="IPR008921">
    <property type="entry name" value="DNA_pol3_clamp-load_cplx_C"/>
</dbReference>
<dbReference type="EMBL" id="JANBPU010000077">
    <property type="protein sequence ID" value="KAJ1917238.1"/>
    <property type="molecule type" value="Genomic_DNA"/>
</dbReference>
<dbReference type="GO" id="GO:0006281">
    <property type="term" value="P:DNA repair"/>
    <property type="evidence" value="ECO:0007669"/>
    <property type="project" value="UniProtKB-ARBA"/>
</dbReference>
<dbReference type="SMART" id="SM00382">
    <property type="entry name" value="AAA"/>
    <property type="match status" value="1"/>
</dbReference>
<evidence type="ECO:0000256" key="5">
    <source>
        <dbReference type="ARBA" id="ARBA00070185"/>
    </source>
</evidence>
<organism evidence="7 8">
    <name type="scientific">Mycoemilia scoparia</name>
    <dbReference type="NCBI Taxonomy" id="417184"/>
    <lineage>
        <taxon>Eukaryota</taxon>
        <taxon>Fungi</taxon>
        <taxon>Fungi incertae sedis</taxon>
        <taxon>Zoopagomycota</taxon>
        <taxon>Kickxellomycotina</taxon>
        <taxon>Kickxellomycetes</taxon>
        <taxon>Kickxellales</taxon>
        <taxon>Kickxellaceae</taxon>
        <taxon>Mycoemilia</taxon>
    </lineage>
</organism>
<dbReference type="GO" id="GO:0006271">
    <property type="term" value="P:DNA strand elongation involved in DNA replication"/>
    <property type="evidence" value="ECO:0007669"/>
    <property type="project" value="UniProtKB-ARBA"/>
</dbReference>
<keyword evidence="8" id="KW-1185">Reference proteome</keyword>
<dbReference type="PANTHER" id="PTHR11669:SF1">
    <property type="entry name" value="REPLICATION FACTOR C SUBUNIT 3"/>
    <property type="match status" value="1"/>
</dbReference>
<dbReference type="SUPFAM" id="SSF48019">
    <property type="entry name" value="post-AAA+ oligomerization domain-like"/>
    <property type="match status" value="1"/>
</dbReference>
<dbReference type="FunFam" id="1.20.272.10:FF:000002">
    <property type="entry name" value="Replication factor C subunit 3"/>
    <property type="match status" value="1"/>
</dbReference>
<gene>
    <name evidence="7" type="primary">RFC5</name>
    <name evidence="7" type="ORF">H4219_003322</name>
</gene>
<keyword evidence="4" id="KW-0539">Nucleus</keyword>
<proteinExistence type="inferred from homology"/>
<dbReference type="GO" id="GO:0031390">
    <property type="term" value="C:Ctf18 RFC-like complex"/>
    <property type="evidence" value="ECO:0007669"/>
    <property type="project" value="TreeGrafter"/>
</dbReference>
<dbReference type="Proteomes" id="UP001150538">
    <property type="component" value="Unassembled WGS sequence"/>
</dbReference>
<dbReference type="Pfam" id="PF13177">
    <property type="entry name" value="DNA_pol3_delta2"/>
    <property type="match status" value="1"/>
</dbReference>
<dbReference type="OrthoDB" id="761538at2759"/>
<accession>A0A9W8A342</accession>
<evidence type="ECO:0000256" key="4">
    <source>
        <dbReference type="ARBA" id="ARBA00023242"/>
    </source>
</evidence>
<dbReference type="AlphaFoldDB" id="A0A9W8A342"/>
<dbReference type="PANTHER" id="PTHR11669">
    <property type="entry name" value="REPLICATION FACTOR C / DNA POLYMERASE III GAMMA-TAU SUBUNIT"/>
    <property type="match status" value="1"/>
</dbReference>
<evidence type="ECO:0000256" key="3">
    <source>
        <dbReference type="ARBA" id="ARBA00022705"/>
    </source>
</evidence>
<reference evidence="7" key="1">
    <citation type="submission" date="2022-07" db="EMBL/GenBank/DDBJ databases">
        <title>Phylogenomic reconstructions and comparative analyses of Kickxellomycotina fungi.</title>
        <authorList>
            <person name="Reynolds N.K."/>
            <person name="Stajich J.E."/>
            <person name="Barry K."/>
            <person name="Grigoriev I.V."/>
            <person name="Crous P."/>
            <person name="Smith M.E."/>
        </authorList>
    </citation>
    <scope>NUCLEOTIDE SEQUENCE</scope>
    <source>
        <strain evidence="7">NBRC 100468</strain>
    </source>
</reference>
<dbReference type="FunFam" id="1.10.8.60:FF:000030">
    <property type="entry name" value="replication factor C subunit 3"/>
    <property type="match status" value="1"/>
</dbReference>
<dbReference type="FunFam" id="3.40.50.300:FF:000136">
    <property type="entry name" value="Replication factor C subunit 5"/>
    <property type="match status" value="1"/>
</dbReference>
<dbReference type="GO" id="GO:0031389">
    <property type="term" value="C:Rad17 RFC-like complex"/>
    <property type="evidence" value="ECO:0007669"/>
    <property type="project" value="TreeGrafter"/>
</dbReference>
<comment type="caution">
    <text evidence="7">The sequence shown here is derived from an EMBL/GenBank/DDBJ whole genome shotgun (WGS) entry which is preliminary data.</text>
</comment>
<dbReference type="GO" id="GO:0031391">
    <property type="term" value="C:Elg1 RFC-like complex"/>
    <property type="evidence" value="ECO:0007669"/>
    <property type="project" value="TreeGrafter"/>
</dbReference>
<dbReference type="InterPro" id="IPR027417">
    <property type="entry name" value="P-loop_NTPase"/>
</dbReference>
<dbReference type="Gene3D" id="1.20.272.10">
    <property type="match status" value="1"/>
</dbReference>
<evidence type="ECO:0000256" key="1">
    <source>
        <dbReference type="ARBA" id="ARBA00004123"/>
    </source>
</evidence>
<evidence type="ECO:0000313" key="7">
    <source>
        <dbReference type="EMBL" id="KAJ1917238.1"/>
    </source>
</evidence>
<sequence>MSLWVDKYRPTSLDQMTYHKDISSHLKNLSNSGDLPHLLFYGPSGAGKKTRITATLREIFGPGVEKIKIDQRQFQTPSNRKIDINTISSSYHIEINPSDVGIYDRVVIQDLIKEAAQTQQLSSKATRKFKVIVIHEADSLSKDAQHALRRTMEKYVNNLRVILCCNSTGKIIGPVQSRCLLVRIPAPSVQDIVDGLCGVVAKKEKITVPTELATHIAVTSKRNMRRAVLMLESSYVQQYPFTADQNSSIPLPDWEIAIIKIAKLALEDQSPQQLLKIRGLIYELLSHCIPAQTILKHLAFYWIKSVDNELKTEMAVCAATYEHRLQIGQKAIFHLEAYVAKFMSIYKRFLLDISSI</sequence>
<name>A0A9W8A342_9FUNG</name>
<comment type="similarity">
    <text evidence="2">Belongs to the activator 1 small subunits family.</text>
</comment>
<dbReference type="GO" id="GO:0003677">
    <property type="term" value="F:DNA binding"/>
    <property type="evidence" value="ECO:0007669"/>
    <property type="project" value="InterPro"/>
</dbReference>
<dbReference type="InterPro" id="IPR050238">
    <property type="entry name" value="DNA_Rep/Repair_Clamp_Loader"/>
</dbReference>
<dbReference type="Gene3D" id="3.40.50.300">
    <property type="entry name" value="P-loop containing nucleotide triphosphate hydrolases"/>
    <property type="match status" value="1"/>
</dbReference>
<evidence type="ECO:0000313" key="8">
    <source>
        <dbReference type="Proteomes" id="UP001150538"/>
    </source>
</evidence>
<comment type="subcellular location">
    <subcellularLocation>
        <location evidence="1">Nucleus</location>
    </subcellularLocation>
</comment>
<dbReference type="GO" id="GO:0003689">
    <property type="term" value="F:DNA clamp loader activity"/>
    <property type="evidence" value="ECO:0007669"/>
    <property type="project" value="TreeGrafter"/>
</dbReference>
<dbReference type="Pfam" id="PF22534">
    <property type="entry name" value="RFC_C"/>
    <property type="match status" value="1"/>
</dbReference>
<dbReference type="Gene3D" id="1.10.8.60">
    <property type="match status" value="1"/>
</dbReference>